<feature type="compositionally biased region" description="Polar residues" evidence="4">
    <location>
        <begin position="652"/>
        <end position="671"/>
    </location>
</feature>
<dbReference type="GO" id="GO:0006351">
    <property type="term" value="P:DNA-templated transcription"/>
    <property type="evidence" value="ECO:0007669"/>
    <property type="project" value="InterPro"/>
</dbReference>
<keyword evidence="5" id="KW-0812">Transmembrane</keyword>
<comment type="caution">
    <text evidence="7">The sequence shown here is derived from an EMBL/GenBank/DDBJ whole genome shotgun (WGS) entry which is preliminary data.</text>
</comment>
<name>A0AAD5VDH4_9AGAR</name>
<feature type="region of interest" description="Disordered" evidence="4">
    <location>
        <begin position="623"/>
        <end position="682"/>
    </location>
</feature>
<dbReference type="Proteomes" id="UP001213000">
    <property type="component" value="Unassembled WGS sequence"/>
</dbReference>
<dbReference type="InterPro" id="IPR050613">
    <property type="entry name" value="Sec_Metabolite_Reg"/>
</dbReference>
<feature type="domain" description="Zn(2)-C6 fungal-type" evidence="6">
    <location>
        <begin position="17"/>
        <end position="46"/>
    </location>
</feature>
<keyword evidence="2" id="KW-0479">Metal-binding</keyword>
<dbReference type="CDD" id="cd00067">
    <property type="entry name" value="GAL4"/>
    <property type="match status" value="1"/>
</dbReference>
<dbReference type="SMART" id="SM00906">
    <property type="entry name" value="Fungal_trans"/>
    <property type="match status" value="1"/>
</dbReference>
<organism evidence="7 8">
    <name type="scientific">Leucocoprinus birnbaumii</name>
    <dbReference type="NCBI Taxonomy" id="56174"/>
    <lineage>
        <taxon>Eukaryota</taxon>
        <taxon>Fungi</taxon>
        <taxon>Dikarya</taxon>
        <taxon>Basidiomycota</taxon>
        <taxon>Agaricomycotina</taxon>
        <taxon>Agaricomycetes</taxon>
        <taxon>Agaricomycetidae</taxon>
        <taxon>Agaricales</taxon>
        <taxon>Agaricineae</taxon>
        <taxon>Agaricaceae</taxon>
        <taxon>Leucocoprinus</taxon>
    </lineage>
</organism>
<evidence type="ECO:0000313" key="8">
    <source>
        <dbReference type="Proteomes" id="UP001213000"/>
    </source>
</evidence>
<dbReference type="InterPro" id="IPR007219">
    <property type="entry name" value="XnlR_reg_dom"/>
</dbReference>
<dbReference type="PANTHER" id="PTHR31001">
    <property type="entry name" value="UNCHARACTERIZED TRANSCRIPTIONAL REGULATORY PROTEIN"/>
    <property type="match status" value="1"/>
</dbReference>
<evidence type="ECO:0000256" key="4">
    <source>
        <dbReference type="SAM" id="MobiDB-lite"/>
    </source>
</evidence>
<dbReference type="Gene3D" id="4.10.240.10">
    <property type="entry name" value="Zn(2)-C6 fungal-type DNA-binding domain"/>
    <property type="match status" value="1"/>
</dbReference>
<dbReference type="GO" id="GO:0005634">
    <property type="term" value="C:nucleus"/>
    <property type="evidence" value="ECO:0007669"/>
    <property type="project" value="UniProtKB-SubCell"/>
</dbReference>
<dbReference type="PANTHER" id="PTHR31001:SF56">
    <property type="entry name" value="ZN(2)-C6 FUNGAL-TYPE DOMAIN-CONTAINING PROTEIN"/>
    <property type="match status" value="1"/>
</dbReference>
<dbReference type="GO" id="GO:0008270">
    <property type="term" value="F:zinc ion binding"/>
    <property type="evidence" value="ECO:0007669"/>
    <property type="project" value="InterPro"/>
</dbReference>
<feature type="transmembrane region" description="Helical" evidence="5">
    <location>
        <begin position="301"/>
        <end position="323"/>
    </location>
</feature>
<sequence length="843" mass="93561">MTGELQTKRKRGANRLNCAECRKHKLRCNKLIPCSSCVRRGRSSVCPDHTLVPGRGRSSSDMPEEYWEKVSSTLIDRVSSLEDALRVAYGSISSERHPLLSEELLRIKAPLQDTPSHLRNDSSSSQIEGEHGPDTAGRLGSMSTDALGKMKFYGQTASSWHFFQSDIDAVEFASSNKATSNISTQLDCAESDKYTLRQLLSKIPGAPNIALELRKIYYAQASWLHNPIPADVFDSEIWPTFYGTGVDPSSLLDEQLVLEKLSILFMILGIGTLLDGSLIPYSVDAEQYYYWAKAALFKTSILEAPSLYTIQALFLMSFYLFLAERHGSCSETRWGIMGLAVKAAQAAGLHREGSLWGLDRTHIGKRRQLFWEIFTYDSWQSLTFGRPPSFPISHIDCGQPDLTDANSRNDVFHVWKCQFSSECISQLHDQAYGAKGPTYAKTMELDRMIREFPTPSILELPTLGVESSPGPCEYPDITLSLQRHVVVAIRETNILYLHRSFLEKALRDFPGDTPRSPYWKSVEVSFFSAQRLVAMMKNLYAQHRGPCERLWFLWAHLFSCAVILASIVIRSPALYLAPSALAQLDILYGLFSNVSANFQASQILDAMHGLQHKAHRALKDYQQGVRGRKSCSVPPSGESDHRDLEMLRGNARESSQPEYSSPTPFSTSISLPPSPEHWSSGDWESWNTIDHSPCPSVFSGLAFAESSSEWQSPAGSVASLALPASPNYTAFAAQTQSSSPFIPAQPLPYQAQTTEHLAVRAAGVGFGESLSNLFLDPMNTEPDPLTASLPQHSGTTHYSAEPTGGMTLGWPQEGLFAEPRDTSSIDLYFFDGQVRRSTDILSS</sequence>
<evidence type="ECO:0000256" key="1">
    <source>
        <dbReference type="ARBA" id="ARBA00004123"/>
    </source>
</evidence>
<proteinExistence type="predicted"/>
<evidence type="ECO:0000256" key="2">
    <source>
        <dbReference type="ARBA" id="ARBA00022723"/>
    </source>
</evidence>
<protein>
    <recommendedName>
        <fullName evidence="6">Zn(2)-C6 fungal-type domain-containing protein</fullName>
    </recommendedName>
</protein>
<dbReference type="Pfam" id="PF04082">
    <property type="entry name" value="Fungal_trans"/>
    <property type="match status" value="1"/>
</dbReference>
<keyword evidence="8" id="KW-1185">Reference proteome</keyword>
<feature type="region of interest" description="Disordered" evidence="4">
    <location>
        <begin position="111"/>
        <end position="140"/>
    </location>
</feature>
<evidence type="ECO:0000313" key="7">
    <source>
        <dbReference type="EMBL" id="KAJ3551906.1"/>
    </source>
</evidence>
<dbReference type="PROSITE" id="PS50048">
    <property type="entry name" value="ZN2_CY6_FUNGAL_2"/>
    <property type="match status" value="1"/>
</dbReference>
<dbReference type="InterPro" id="IPR036864">
    <property type="entry name" value="Zn2-C6_fun-type_DNA-bd_sf"/>
</dbReference>
<comment type="subcellular location">
    <subcellularLocation>
        <location evidence="1">Nucleus</location>
    </subcellularLocation>
</comment>
<dbReference type="GO" id="GO:0003677">
    <property type="term" value="F:DNA binding"/>
    <property type="evidence" value="ECO:0007669"/>
    <property type="project" value="InterPro"/>
</dbReference>
<evidence type="ECO:0000256" key="3">
    <source>
        <dbReference type="ARBA" id="ARBA00023242"/>
    </source>
</evidence>
<evidence type="ECO:0000256" key="5">
    <source>
        <dbReference type="SAM" id="Phobius"/>
    </source>
</evidence>
<reference evidence="7" key="1">
    <citation type="submission" date="2022-07" db="EMBL/GenBank/DDBJ databases">
        <title>Genome Sequence of Leucocoprinus birnbaumii.</title>
        <authorList>
            <person name="Buettner E."/>
        </authorList>
    </citation>
    <scope>NUCLEOTIDE SEQUENCE</scope>
    <source>
        <strain evidence="7">VT141</strain>
    </source>
</reference>
<evidence type="ECO:0000259" key="6">
    <source>
        <dbReference type="PROSITE" id="PS50048"/>
    </source>
</evidence>
<accession>A0AAD5VDH4</accession>
<dbReference type="InterPro" id="IPR001138">
    <property type="entry name" value="Zn2Cys6_DnaBD"/>
</dbReference>
<keyword evidence="5" id="KW-1133">Transmembrane helix</keyword>
<keyword evidence="3" id="KW-0539">Nucleus</keyword>
<dbReference type="EMBL" id="JANIEX010002133">
    <property type="protein sequence ID" value="KAJ3551906.1"/>
    <property type="molecule type" value="Genomic_DNA"/>
</dbReference>
<feature type="transmembrane region" description="Helical" evidence="5">
    <location>
        <begin position="550"/>
        <end position="569"/>
    </location>
</feature>
<keyword evidence="5" id="KW-0472">Membrane</keyword>
<dbReference type="CDD" id="cd12148">
    <property type="entry name" value="fungal_TF_MHR"/>
    <property type="match status" value="1"/>
</dbReference>
<dbReference type="SUPFAM" id="SSF57701">
    <property type="entry name" value="Zn2/Cys6 DNA-binding domain"/>
    <property type="match status" value="1"/>
</dbReference>
<feature type="compositionally biased region" description="Polar residues" evidence="4">
    <location>
        <begin position="113"/>
        <end position="127"/>
    </location>
</feature>
<dbReference type="AlphaFoldDB" id="A0AAD5VDH4"/>
<gene>
    <name evidence="7" type="ORF">NP233_g12993</name>
</gene>
<feature type="transmembrane region" description="Helical" evidence="5">
    <location>
        <begin position="261"/>
        <end position="281"/>
    </location>
</feature>
<dbReference type="GO" id="GO:0000981">
    <property type="term" value="F:DNA-binding transcription factor activity, RNA polymerase II-specific"/>
    <property type="evidence" value="ECO:0007669"/>
    <property type="project" value="InterPro"/>
</dbReference>